<dbReference type="GO" id="GO:0006935">
    <property type="term" value="P:chemotaxis"/>
    <property type="evidence" value="ECO:0007669"/>
    <property type="project" value="InterPro"/>
</dbReference>
<dbReference type="EMBL" id="CAEZSR010000126">
    <property type="protein sequence ID" value="CAB4576878.1"/>
    <property type="molecule type" value="Genomic_DNA"/>
</dbReference>
<dbReference type="Gene3D" id="2.40.50.180">
    <property type="entry name" value="CheA-289, Domain 4"/>
    <property type="match status" value="1"/>
</dbReference>
<dbReference type="PANTHER" id="PTHR22617">
    <property type="entry name" value="CHEMOTAXIS SENSOR HISTIDINE KINASE-RELATED"/>
    <property type="match status" value="1"/>
</dbReference>
<dbReference type="GO" id="GO:0005829">
    <property type="term" value="C:cytosol"/>
    <property type="evidence" value="ECO:0007669"/>
    <property type="project" value="TreeGrafter"/>
</dbReference>
<evidence type="ECO:0000256" key="1">
    <source>
        <dbReference type="SAM" id="MobiDB-lite"/>
    </source>
</evidence>
<dbReference type="PANTHER" id="PTHR22617:SF23">
    <property type="entry name" value="CHEMOTAXIS PROTEIN CHEW"/>
    <property type="match status" value="1"/>
</dbReference>
<evidence type="ECO:0000259" key="2">
    <source>
        <dbReference type="PROSITE" id="PS50851"/>
    </source>
</evidence>
<feature type="region of interest" description="Disordered" evidence="1">
    <location>
        <begin position="1"/>
        <end position="21"/>
    </location>
</feature>
<dbReference type="InterPro" id="IPR036061">
    <property type="entry name" value="CheW-like_dom_sf"/>
</dbReference>
<reference evidence="3" key="1">
    <citation type="submission" date="2020-05" db="EMBL/GenBank/DDBJ databases">
        <authorList>
            <person name="Chiriac C."/>
            <person name="Salcher M."/>
            <person name="Ghai R."/>
            <person name="Kavagutti S V."/>
        </authorList>
    </citation>
    <scope>NUCLEOTIDE SEQUENCE</scope>
</reference>
<evidence type="ECO:0000313" key="3">
    <source>
        <dbReference type="EMBL" id="CAB4576878.1"/>
    </source>
</evidence>
<dbReference type="PROSITE" id="PS50851">
    <property type="entry name" value="CHEW"/>
    <property type="match status" value="1"/>
</dbReference>
<dbReference type="InterPro" id="IPR002545">
    <property type="entry name" value="CheW-lke_dom"/>
</dbReference>
<organism evidence="3">
    <name type="scientific">freshwater metagenome</name>
    <dbReference type="NCBI Taxonomy" id="449393"/>
    <lineage>
        <taxon>unclassified sequences</taxon>
        <taxon>metagenomes</taxon>
        <taxon>ecological metagenomes</taxon>
    </lineage>
</organism>
<proteinExistence type="predicted"/>
<dbReference type="InterPro" id="IPR039315">
    <property type="entry name" value="CheW"/>
</dbReference>
<dbReference type="Gene3D" id="2.30.30.40">
    <property type="entry name" value="SH3 Domains"/>
    <property type="match status" value="1"/>
</dbReference>
<dbReference type="SUPFAM" id="SSF50341">
    <property type="entry name" value="CheW-like"/>
    <property type="match status" value="1"/>
</dbReference>
<dbReference type="GO" id="GO:0007165">
    <property type="term" value="P:signal transduction"/>
    <property type="evidence" value="ECO:0007669"/>
    <property type="project" value="InterPro"/>
</dbReference>
<accession>A0A6J6EVR5</accession>
<dbReference type="AlphaFoldDB" id="A0A6J6EVR5"/>
<dbReference type="Pfam" id="PF01584">
    <property type="entry name" value="CheW"/>
    <property type="match status" value="1"/>
</dbReference>
<dbReference type="SMART" id="SM00260">
    <property type="entry name" value="CheW"/>
    <property type="match status" value="1"/>
</dbReference>
<protein>
    <submittedName>
        <fullName evidence="3">Unannotated protein</fullName>
    </submittedName>
</protein>
<feature type="domain" description="CheW-like" evidence="2">
    <location>
        <begin position="24"/>
        <end position="164"/>
    </location>
</feature>
<name>A0A6J6EVR5_9ZZZZ</name>
<gene>
    <name evidence="3" type="ORF">UFOPK1493_02772</name>
</gene>
<sequence length="172" mass="18629">MSTALTPTPTHAPSSSGSAGSRSTVNLCTFHLHEFTIGIDVTMVQEVLNRQDATRIPLVSDVVQGLINLRGEIVTTIDLRRRLGLPPRESDALSMNVVIRTPDGPVALTVDQIGDVIDADESLFEFPPPTLSGPHREFITGVFKLDDSLLLLLDLDHVLDPTTIKNRSEAPA</sequence>